<keyword evidence="3" id="KW-1185">Reference proteome</keyword>
<name>A0AAD9DDW0_9STRA</name>
<proteinExistence type="predicted"/>
<protein>
    <submittedName>
        <fullName evidence="2">Uncharacterized protein</fullName>
    </submittedName>
</protein>
<gene>
    <name evidence="2" type="ORF">QTG54_005324</name>
</gene>
<feature type="compositionally biased region" description="Basic and acidic residues" evidence="1">
    <location>
        <begin position="90"/>
        <end position="116"/>
    </location>
</feature>
<evidence type="ECO:0000313" key="3">
    <source>
        <dbReference type="Proteomes" id="UP001224775"/>
    </source>
</evidence>
<feature type="compositionally biased region" description="Basic and acidic residues" evidence="1">
    <location>
        <begin position="188"/>
        <end position="200"/>
    </location>
</feature>
<accession>A0AAD9DDW0</accession>
<evidence type="ECO:0000313" key="2">
    <source>
        <dbReference type="EMBL" id="KAK1743727.1"/>
    </source>
</evidence>
<feature type="region of interest" description="Disordered" evidence="1">
    <location>
        <begin position="236"/>
        <end position="296"/>
    </location>
</feature>
<dbReference type="Proteomes" id="UP001224775">
    <property type="component" value="Unassembled WGS sequence"/>
</dbReference>
<feature type="compositionally biased region" description="Basic residues" evidence="1">
    <location>
        <begin position="131"/>
        <end position="141"/>
    </location>
</feature>
<evidence type="ECO:0000256" key="1">
    <source>
        <dbReference type="SAM" id="MobiDB-lite"/>
    </source>
</evidence>
<feature type="compositionally biased region" description="Polar residues" evidence="1">
    <location>
        <begin position="272"/>
        <end position="296"/>
    </location>
</feature>
<dbReference type="AlphaFoldDB" id="A0AAD9DDW0"/>
<organism evidence="2 3">
    <name type="scientific">Skeletonema marinoi</name>
    <dbReference type="NCBI Taxonomy" id="267567"/>
    <lineage>
        <taxon>Eukaryota</taxon>
        <taxon>Sar</taxon>
        <taxon>Stramenopiles</taxon>
        <taxon>Ochrophyta</taxon>
        <taxon>Bacillariophyta</taxon>
        <taxon>Coscinodiscophyceae</taxon>
        <taxon>Thalassiosirophycidae</taxon>
        <taxon>Thalassiosirales</taxon>
        <taxon>Skeletonemataceae</taxon>
        <taxon>Skeletonema</taxon>
        <taxon>Skeletonema marinoi-dohrnii complex</taxon>
    </lineage>
</organism>
<feature type="region of interest" description="Disordered" evidence="1">
    <location>
        <begin position="175"/>
        <end position="204"/>
    </location>
</feature>
<sequence length="296" mass="32659">MTIDDDDDAAQQQQQQQQLSRRMKQSIESKPAATGTRQKRLGHLDDDSDSDEGFEVMRQKLKPAARTNTKEKKRLNHLPDNDSDSDDDFEVMRQKLRDMQNSKVKEMERRKIDSTARARTISATVGTGSKKQAHAKKQAKVKSKDVETTAAPVATLSTAVTSSAVDNKTVAHVSATVTTSESMKQSPAKKEQIMRERNNDVKATAAPVARSVAVVDNAAVENKTQSSAMTKQEVIELLDDSDSDDDNPVPKLERKRKARPSASSLEDEVSSMGISASNKSWNRVAFQQSSSLRNQS</sequence>
<dbReference type="EMBL" id="JATAAI010000008">
    <property type="protein sequence ID" value="KAK1743727.1"/>
    <property type="molecule type" value="Genomic_DNA"/>
</dbReference>
<feature type="compositionally biased region" description="Acidic residues" evidence="1">
    <location>
        <begin position="236"/>
        <end position="247"/>
    </location>
</feature>
<reference evidence="2" key="1">
    <citation type="submission" date="2023-06" db="EMBL/GenBank/DDBJ databases">
        <title>Survivors Of The Sea: Transcriptome response of Skeletonema marinoi to long-term dormancy.</title>
        <authorList>
            <person name="Pinder M.I.M."/>
            <person name="Kourtchenko O."/>
            <person name="Robertson E.K."/>
            <person name="Larsson T."/>
            <person name="Maumus F."/>
            <person name="Osuna-Cruz C.M."/>
            <person name="Vancaester E."/>
            <person name="Stenow R."/>
            <person name="Vandepoele K."/>
            <person name="Ploug H."/>
            <person name="Bruchert V."/>
            <person name="Godhe A."/>
            <person name="Topel M."/>
        </authorList>
    </citation>
    <scope>NUCLEOTIDE SEQUENCE</scope>
    <source>
        <strain evidence="2">R05AC</strain>
    </source>
</reference>
<feature type="region of interest" description="Disordered" evidence="1">
    <location>
        <begin position="1"/>
        <end position="148"/>
    </location>
</feature>
<comment type="caution">
    <text evidence="2">The sequence shown here is derived from an EMBL/GenBank/DDBJ whole genome shotgun (WGS) entry which is preliminary data.</text>
</comment>